<proteinExistence type="inferred from homology"/>
<evidence type="ECO:0000256" key="2">
    <source>
        <dbReference type="ARBA" id="ARBA00023015"/>
    </source>
</evidence>
<evidence type="ECO:0000313" key="8">
    <source>
        <dbReference type="Proteomes" id="UP000254869"/>
    </source>
</evidence>
<dbReference type="Pfam" id="PF00126">
    <property type="entry name" value="HTH_1"/>
    <property type="match status" value="1"/>
</dbReference>
<dbReference type="Gene3D" id="3.40.190.290">
    <property type="match status" value="1"/>
</dbReference>
<dbReference type="InterPro" id="IPR036388">
    <property type="entry name" value="WH-like_DNA-bd_sf"/>
</dbReference>
<keyword evidence="3 7" id="KW-0238">DNA-binding</keyword>
<dbReference type="InterPro" id="IPR005119">
    <property type="entry name" value="LysR_subst-bd"/>
</dbReference>
<dbReference type="FunFam" id="1.10.10.10:FF:000001">
    <property type="entry name" value="LysR family transcriptional regulator"/>
    <property type="match status" value="1"/>
</dbReference>
<name>A0A370I2Y3_9NOCA</name>
<comment type="caution">
    <text evidence="7">The sequence shown here is derived from an EMBL/GenBank/DDBJ whole genome shotgun (WGS) entry which is preliminary data.</text>
</comment>
<keyword evidence="5" id="KW-0804">Transcription</keyword>
<accession>A0A370I2Y3</accession>
<dbReference type="GO" id="GO:0003677">
    <property type="term" value="F:DNA binding"/>
    <property type="evidence" value="ECO:0007669"/>
    <property type="project" value="UniProtKB-KW"/>
</dbReference>
<sequence>MTQEITPDSGVLVVNMSGMEIRHLRSFLAVARELNFTRAADALRMSVPPLSQQIKALERELGQSLFDRSTHHTRLTSAGEVLLPVATRLVAEFDSLPSLIRISATAARVRIAIPDALNPRHRTQLAAVNRELAADHRIELRQMPSLSMEAELLADTTDIAFSHVPAVHPALNNTLLYTETLAAVLDSSHFPTRKSVRIKELRGFTYLMGPKHWELAHRTRQNLTDVGIITDPALYFSDSGGLHLLLANEQRFAVAPIESDLAREADSKGFAVLPFPDLDLAMTTYLVRRTADAWLDPIVAAYLKDVPSSTESA</sequence>
<dbReference type="Pfam" id="PF03466">
    <property type="entry name" value="LysR_substrate"/>
    <property type="match status" value="1"/>
</dbReference>
<dbReference type="EMBL" id="QQBC01000007">
    <property type="protein sequence ID" value="RDI65066.1"/>
    <property type="molecule type" value="Genomic_DNA"/>
</dbReference>
<dbReference type="InterPro" id="IPR036390">
    <property type="entry name" value="WH_DNA-bd_sf"/>
</dbReference>
<gene>
    <name evidence="7" type="ORF">DFR76_107444</name>
</gene>
<dbReference type="AlphaFoldDB" id="A0A370I2Y3"/>
<dbReference type="SUPFAM" id="SSF46785">
    <property type="entry name" value="Winged helix' DNA-binding domain"/>
    <property type="match status" value="1"/>
</dbReference>
<comment type="similarity">
    <text evidence="1">Belongs to the LysR transcriptional regulatory family.</text>
</comment>
<dbReference type="GO" id="GO:0003700">
    <property type="term" value="F:DNA-binding transcription factor activity"/>
    <property type="evidence" value="ECO:0007669"/>
    <property type="project" value="InterPro"/>
</dbReference>
<dbReference type="STRING" id="1210086.GCA_001613105_03232"/>
<dbReference type="CDD" id="cd05466">
    <property type="entry name" value="PBP2_LTTR_substrate"/>
    <property type="match status" value="1"/>
</dbReference>
<keyword evidence="8" id="KW-1185">Reference proteome</keyword>
<evidence type="ECO:0000256" key="1">
    <source>
        <dbReference type="ARBA" id="ARBA00009437"/>
    </source>
</evidence>
<reference evidence="7 8" key="1">
    <citation type="submission" date="2018-07" db="EMBL/GenBank/DDBJ databases">
        <title>Genomic Encyclopedia of Type Strains, Phase IV (KMG-IV): sequencing the most valuable type-strain genomes for metagenomic binning, comparative biology and taxonomic classification.</title>
        <authorList>
            <person name="Goeker M."/>
        </authorList>
    </citation>
    <scope>NUCLEOTIDE SEQUENCE [LARGE SCALE GENOMIC DNA]</scope>
    <source>
        <strain evidence="7 8">DSM 44290</strain>
    </source>
</reference>
<dbReference type="GO" id="GO:0032993">
    <property type="term" value="C:protein-DNA complex"/>
    <property type="evidence" value="ECO:0007669"/>
    <property type="project" value="TreeGrafter"/>
</dbReference>
<keyword evidence="4" id="KW-0010">Activator</keyword>
<evidence type="ECO:0000259" key="6">
    <source>
        <dbReference type="PROSITE" id="PS50931"/>
    </source>
</evidence>
<dbReference type="PANTHER" id="PTHR30346:SF17">
    <property type="entry name" value="LYSR FAMILY TRANSCRIPTIONAL REGULATOR"/>
    <property type="match status" value="1"/>
</dbReference>
<dbReference type="SUPFAM" id="SSF53850">
    <property type="entry name" value="Periplasmic binding protein-like II"/>
    <property type="match status" value="1"/>
</dbReference>
<dbReference type="Gene3D" id="1.10.10.10">
    <property type="entry name" value="Winged helix-like DNA-binding domain superfamily/Winged helix DNA-binding domain"/>
    <property type="match status" value="1"/>
</dbReference>
<evidence type="ECO:0000256" key="3">
    <source>
        <dbReference type="ARBA" id="ARBA00023125"/>
    </source>
</evidence>
<evidence type="ECO:0000256" key="5">
    <source>
        <dbReference type="ARBA" id="ARBA00023163"/>
    </source>
</evidence>
<dbReference type="PRINTS" id="PR00039">
    <property type="entry name" value="HTHLYSR"/>
</dbReference>
<dbReference type="Proteomes" id="UP000254869">
    <property type="component" value="Unassembled WGS sequence"/>
</dbReference>
<keyword evidence="2" id="KW-0805">Transcription regulation</keyword>
<feature type="domain" description="HTH lysR-type" evidence="6">
    <location>
        <begin position="19"/>
        <end position="76"/>
    </location>
</feature>
<organism evidence="7 8">
    <name type="scientific">Nocardia pseudobrasiliensis</name>
    <dbReference type="NCBI Taxonomy" id="45979"/>
    <lineage>
        <taxon>Bacteria</taxon>
        <taxon>Bacillati</taxon>
        <taxon>Actinomycetota</taxon>
        <taxon>Actinomycetes</taxon>
        <taxon>Mycobacteriales</taxon>
        <taxon>Nocardiaceae</taxon>
        <taxon>Nocardia</taxon>
    </lineage>
</organism>
<dbReference type="InterPro" id="IPR000847">
    <property type="entry name" value="LysR_HTH_N"/>
</dbReference>
<protein>
    <submittedName>
        <fullName evidence="7">DNA-binding transcriptional LysR family regulator</fullName>
    </submittedName>
</protein>
<evidence type="ECO:0000313" key="7">
    <source>
        <dbReference type="EMBL" id="RDI65066.1"/>
    </source>
</evidence>
<dbReference type="PANTHER" id="PTHR30346">
    <property type="entry name" value="TRANSCRIPTIONAL DUAL REGULATOR HCAR-RELATED"/>
    <property type="match status" value="1"/>
</dbReference>
<evidence type="ECO:0000256" key="4">
    <source>
        <dbReference type="ARBA" id="ARBA00023159"/>
    </source>
</evidence>
<dbReference type="PROSITE" id="PS50931">
    <property type="entry name" value="HTH_LYSR"/>
    <property type="match status" value="1"/>
</dbReference>